<dbReference type="AlphaFoldDB" id="A0A6G0ZQL4"/>
<evidence type="ECO:0000313" key="1">
    <source>
        <dbReference type="EMBL" id="KAF0773475.1"/>
    </source>
</evidence>
<accession>A0A6G0ZQL4</accession>
<proteinExistence type="predicted"/>
<reference evidence="1 2" key="1">
    <citation type="submission" date="2019-08" db="EMBL/GenBank/DDBJ databases">
        <title>Whole genome of Aphis craccivora.</title>
        <authorList>
            <person name="Voronova N.V."/>
            <person name="Shulinski R.S."/>
            <person name="Bandarenka Y.V."/>
            <person name="Zhorov D.G."/>
            <person name="Warner D."/>
        </authorList>
    </citation>
    <scope>NUCLEOTIDE SEQUENCE [LARGE SCALE GENOMIC DNA]</scope>
    <source>
        <strain evidence="1">180601</strain>
        <tissue evidence="1">Whole Body</tissue>
    </source>
</reference>
<comment type="caution">
    <text evidence="1">The sequence shown here is derived from an EMBL/GenBank/DDBJ whole genome shotgun (WGS) entry which is preliminary data.</text>
</comment>
<name>A0A6G0ZQL4_APHCR</name>
<dbReference type="EMBL" id="VUJU01000057">
    <property type="protein sequence ID" value="KAF0773475.1"/>
    <property type="molecule type" value="Genomic_DNA"/>
</dbReference>
<keyword evidence="2" id="KW-1185">Reference proteome</keyword>
<organism evidence="1 2">
    <name type="scientific">Aphis craccivora</name>
    <name type="common">Cowpea aphid</name>
    <dbReference type="NCBI Taxonomy" id="307492"/>
    <lineage>
        <taxon>Eukaryota</taxon>
        <taxon>Metazoa</taxon>
        <taxon>Ecdysozoa</taxon>
        <taxon>Arthropoda</taxon>
        <taxon>Hexapoda</taxon>
        <taxon>Insecta</taxon>
        <taxon>Pterygota</taxon>
        <taxon>Neoptera</taxon>
        <taxon>Paraneoptera</taxon>
        <taxon>Hemiptera</taxon>
        <taxon>Sternorrhyncha</taxon>
        <taxon>Aphidomorpha</taxon>
        <taxon>Aphidoidea</taxon>
        <taxon>Aphididae</taxon>
        <taxon>Aphidini</taxon>
        <taxon>Aphis</taxon>
        <taxon>Aphis</taxon>
    </lineage>
</organism>
<gene>
    <name evidence="1" type="ORF">FWK35_00008978</name>
</gene>
<protein>
    <submittedName>
        <fullName evidence="1">Uncharacterized protein</fullName>
    </submittedName>
</protein>
<evidence type="ECO:0000313" key="2">
    <source>
        <dbReference type="Proteomes" id="UP000478052"/>
    </source>
</evidence>
<sequence>MVKVKEIKKQYEEDVELLKIMNPEGAKKKGQSGKK</sequence>
<dbReference type="Proteomes" id="UP000478052">
    <property type="component" value="Unassembled WGS sequence"/>
</dbReference>